<accession>A0A1I5HYG0</accession>
<keyword evidence="3 6" id="KW-0378">Hydrolase</keyword>
<feature type="binding site" evidence="6">
    <location>
        <position position="135"/>
    </location>
    <ligand>
        <name>Fe cation</name>
        <dbReference type="ChEBI" id="CHEBI:24875"/>
    </ligand>
</feature>
<protein>
    <recommendedName>
        <fullName evidence="6">Peptide deformylase</fullName>
        <shortName evidence="6">PDF</shortName>
        <ecNumber evidence="6">3.5.1.88</ecNumber>
    </recommendedName>
    <alternativeName>
        <fullName evidence="6">Polypeptide deformylase</fullName>
    </alternativeName>
</protein>
<keyword evidence="8" id="KW-1185">Reference proteome</keyword>
<dbReference type="PIRSF" id="PIRSF004749">
    <property type="entry name" value="Pep_def"/>
    <property type="match status" value="1"/>
</dbReference>
<feature type="binding site" evidence="6">
    <location>
        <position position="131"/>
    </location>
    <ligand>
        <name>Fe cation</name>
        <dbReference type="ChEBI" id="CHEBI:24875"/>
    </ligand>
</feature>
<dbReference type="HAMAP" id="MF_00163">
    <property type="entry name" value="Pep_deformylase"/>
    <property type="match status" value="1"/>
</dbReference>
<reference evidence="8" key="1">
    <citation type="submission" date="2016-10" db="EMBL/GenBank/DDBJ databases">
        <authorList>
            <person name="Varghese N."/>
            <person name="Submissions S."/>
        </authorList>
    </citation>
    <scope>NUCLEOTIDE SEQUENCE [LARGE SCALE GENOMIC DNA]</scope>
    <source>
        <strain evidence="8">DSM 43161</strain>
    </source>
</reference>
<keyword evidence="4 6" id="KW-0648">Protein biosynthesis</keyword>
<dbReference type="InterPro" id="IPR023635">
    <property type="entry name" value="Peptide_deformylase"/>
</dbReference>
<evidence type="ECO:0000313" key="8">
    <source>
        <dbReference type="Proteomes" id="UP000183642"/>
    </source>
</evidence>
<dbReference type="GO" id="GO:0046872">
    <property type="term" value="F:metal ion binding"/>
    <property type="evidence" value="ECO:0007669"/>
    <property type="project" value="UniProtKB-KW"/>
</dbReference>
<comment type="cofactor">
    <cofactor evidence="6">
        <name>Fe(2+)</name>
        <dbReference type="ChEBI" id="CHEBI:29033"/>
    </cofactor>
    <text evidence="6">Binds 1 Fe(2+) ion.</text>
</comment>
<gene>
    <name evidence="6" type="primary">def</name>
    <name evidence="7" type="ORF">SAMN05660359_04128</name>
</gene>
<evidence type="ECO:0000256" key="3">
    <source>
        <dbReference type="ARBA" id="ARBA00022801"/>
    </source>
</evidence>
<comment type="similarity">
    <text evidence="1 6">Belongs to the polypeptide deformylase family.</text>
</comment>
<dbReference type="PRINTS" id="PR01576">
    <property type="entry name" value="PDEFORMYLASE"/>
</dbReference>
<keyword evidence="2 6" id="KW-0479">Metal-binding</keyword>
<dbReference type="NCBIfam" id="TIGR00079">
    <property type="entry name" value="pept_deformyl"/>
    <property type="match status" value="1"/>
</dbReference>
<evidence type="ECO:0000256" key="2">
    <source>
        <dbReference type="ARBA" id="ARBA00022723"/>
    </source>
</evidence>
<dbReference type="EMBL" id="FOWE01000011">
    <property type="protein sequence ID" value="SFO53374.1"/>
    <property type="molecule type" value="Genomic_DNA"/>
</dbReference>
<dbReference type="PANTHER" id="PTHR10458">
    <property type="entry name" value="PEPTIDE DEFORMYLASE"/>
    <property type="match status" value="1"/>
</dbReference>
<dbReference type="RefSeq" id="WP_075015382.1">
    <property type="nucleotide sequence ID" value="NZ_FOWE01000011.1"/>
</dbReference>
<sequence>MSVTPIRLLGDPVLHRPAAPVVDFDAELRGLVADLTETMHAAGGAGLAAPQIGVGLRVFTWHVDGEVGHLVNPSVDLVGEETEEAPEGCLSIPGYRFDCRRHLHVVATGWNQHGDPVRVEGSHLLARAVQHEVDHLDGVVFVDRLDPEARAAALAALADAEWRGMAAWVPRVEVSPH</sequence>
<evidence type="ECO:0000256" key="1">
    <source>
        <dbReference type="ARBA" id="ARBA00010759"/>
    </source>
</evidence>
<dbReference type="Gene3D" id="3.90.45.10">
    <property type="entry name" value="Peptide deformylase"/>
    <property type="match status" value="1"/>
</dbReference>
<evidence type="ECO:0000256" key="6">
    <source>
        <dbReference type="HAMAP-Rule" id="MF_00163"/>
    </source>
</evidence>
<dbReference type="GO" id="GO:0042586">
    <property type="term" value="F:peptide deformylase activity"/>
    <property type="evidence" value="ECO:0007669"/>
    <property type="project" value="UniProtKB-UniRule"/>
</dbReference>
<dbReference type="Pfam" id="PF01327">
    <property type="entry name" value="Pep_deformylase"/>
    <property type="match status" value="1"/>
</dbReference>
<feature type="binding site" evidence="6">
    <location>
        <position position="89"/>
    </location>
    <ligand>
        <name>Fe cation</name>
        <dbReference type="ChEBI" id="CHEBI:24875"/>
    </ligand>
</feature>
<dbReference type="EC" id="3.5.1.88" evidence="6"/>
<dbReference type="SUPFAM" id="SSF56420">
    <property type="entry name" value="Peptide deformylase"/>
    <property type="match status" value="1"/>
</dbReference>
<dbReference type="OrthoDB" id="9804313at2"/>
<dbReference type="AlphaFoldDB" id="A0A1I5HYG0"/>
<evidence type="ECO:0000256" key="4">
    <source>
        <dbReference type="ARBA" id="ARBA00022917"/>
    </source>
</evidence>
<comment type="function">
    <text evidence="6">Removes the formyl group from the N-terminal Met of newly synthesized proteins. Requires at least a dipeptide for an efficient rate of reaction. N-terminal L-methionine is a prerequisite for activity but the enzyme has broad specificity at other positions.</text>
</comment>
<evidence type="ECO:0000313" key="7">
    <source>
        <dbReference type="EMBL" id="SFO53374.1"/>
    </source>
</evidence>
<dbReference type="InterPro" id="IPR036821">
    <property type="entry name" value="Peptide_deformylase_sf"/>
</dbReference>
<dbReference type="Proteomes" id="UP000183642">
    <property type="component" value="Unassembled WGS sequence"/>
</dbReference>
<dbReference type="CDD" id="cd00487">
    <property type="entry name" value="Pep_deformylase"/>
    <property type="match status" value="1"/>
</dbReference>
<name>A0A1I5HYG0_9ACTN</name>
<dbReference type="NCBIfam" id="NF001159">
    <property type="entry name" value="PRK00150.1-3"/>
    <property type="match status" value="1"/>
</dbReference>
<feature type="active site" evidence="6">
    <location>
        <position position="132"/>
    </location>
</feature>
<proteinExistence type="inferred from homology"/>
<keyword evidence="5 6" id="KW-0408">Iron</keyword>
<dbReference type="PANTHER" id="PTHR10458:SF2">
    <property type="entry name" value="PEPTIDE DEFORMYLASE, MITOCHONDRIAL"/>
    <property type="match status" value="1"/>
</dbReference>
<organism evidence="7 8">
    <name type="scientific">Geodermatophilus obscurus</name>
    <dbReference type="NCBI Taxonomy" id="1861"/>
    <lineage>
        <taxon>Bacteria</taxon>
        <taxon>Bacillati</taxon>
        <taxon>Actinomycetota</taxon>
        <taxon>Actinomycetes</taxon>
        <taxon>Geodermatophilales</taxon>
        <taxon>Geodermatophilaceae</taxon>
        <taxon>Geodermatophilus</taxon>
    </lineage>
</organism>
<comment type="catalytic activity">
    <reaction evidence="6">
        <text>N-terminal N-formyl-L-methionyl-[peptide] + H2O = N-terminal L-methionyl-[peptide] + formate</text>
        <dbReference type="Rhea" id="RHEA:24420"/>
        <dbReference type="Rhea" id="RHEA-COMP:10639"/>
        <dbReference type="Rhea" id="RHEA-COMP:10640"/>
        <dbReference type="ChEBI" id="CHEBI:15377"/>
        <dbReference type="ChEBI" id="CHEBI:15740"/>
        <dbReference type="ChEBI" id="CHEBI:49298"/>
        <dbReference type="ChEBI" id="CHEBI:64731"/>
        <dbReference type="EC" id="3.5.1.88"/>
    </reaction>
</comment>
<dbReference type="GO" id="GO:0006412">
    <property type="term" value="P:translation"/>
    <property type="evidence" value="ECO:0007669"/>
    <property type="project" value="UniProtKB-UniRule"/>
</dbReference>
<evidence type="ECO:0000256" key="5">
    <source>
        <dbReference type="ARBA" id="ARBA00023004"/>
    </source>
</evidence>